<proteinExistence type="inferred from homology"/>
<dbReference type="EMBL" id="NOWF01000002">
    <property type="protein sequence ID" value="OYD09084.1"/>
    <property type="molecule type" value="Genomic_DNA"/>
</dbReference>
<dbReference type="FunFam" id="3.40.50.12780:FF:000012">
    <property type="entry name" value="Non-ribosomal peptide synthetase"/>
    <property type="match status" value="1"/>
</dbReference>
<organism evidence="6 7">
    <name type="scientific">Paludifilum halophilum</name>
    <dbReference type="NCBI Taxonomy" id="1642702"/>
    <lineage>
        <taxon>Bacteria</taxon>
        <taxon>Bacillati</taxon>
        <taxon>Bacillota</taxon>
        <taxon>Bacilli</taxon>
        <taxon>Bacillales</taxon>
        <taxon>Thermoactinomycetaceae</taxon>
        <taxon>Paludifilum</taxon>
    </lineage>
</organism>
<dbReference type="InterPro" id="IPR020459">
    <property type="entry name" value="AMP-binding"/>
</dbReference>
<dbReference type="PROSITE" id="PS50075">
    <property type="entry name" value="CARRIER"/>
    <property type="match status" value="1"/>
</dbReference>
<dbReference type="GO" id="GO:0031177">
    <property type="term" value="F:phosphopantetheine binding"/>
    <property type="evidence" value="ECO:0007669"/>
    <property type="project" value="InterPro"/>
</dbReference>
<evidence type="ECO:0000256" key="1">
    <source>
        <dbReference type="ARBA" id="ARBA00001957"/>
    </source>
</evidence>
<dbReference type="InterPro" id="IPR020845">
    <property type="entry name" value="AMP-binding_CS"/>
</dbReference>
<dbReference type="GO" id="GO:0005829">
    <property type="term" value="C:cytosol"/>
    <property type="evidence" value="ECO:0007669"/>
    <property type="project" value="TreeGrafter"/>
</dbReference>
<keyword evidence="7" id="KW-1185">Reference proteome</keyword>
<protein>
    <recommendedName>
        <fullName evidence="5">Carrier domain-containing protein</fullName>
    </recommendedName>
</protein>
<accession>A0A235B9W4</accession>
<dbReference type="Gene3D" id="2.30.38.10">
    <property type="entry name" value="Luciferase, Domain 3"/>
    <property type="match status" value="1"/>
</dbReference>
<dbReference type="InterPro" id="IPR010071">
    <property type="entry name" value="AA_adenyl_dom"/>
</dbReference>
<dbReference type="InterPro" id="IPR020806">
    <property type="entry name" value="PKS_PP-bd"/>
</dbReference>
<dbReference type="InterPro" id="IPR009081">
    <property type="entry name" value="PP-bd_ACP"/>
</dbReference>
<dbReference type="SUPFAM" id="SSF47336">
    <property type="entry name" value="ACP-like"/>
    <property type="match status" value="1"/>
</dbReference>
<keyword evidence="4" id="KW-0597">Phosphoprotein</keyword>
<dbReference type="PROSITE" id="PS00455">
    <property type="entry name" value="AMP_BINDING"/>
    <property type="match status" value="1"/>
</dbReference>
<dbReference type="PANTHER" id="PTHR45527:SF1">
    <property type="entry name" value="FATTY ACID SYNTHASE"/>
    <property type="match status" value="1"/>
</dbReference>
<gene>
    <name evidence="6" type="ORF">CHM34_04785</name>
</gene>
<dbReference type="Pfam" id="PF00550">
    <property type="entry name" value="PP-binding"/>
    <property type="match status" value="1"/>
</dbReference>
<dbReference type="GO" id="GO:0044550">
    <property type="term" value="P:secondary metabolite biosynthetic process"/>
    <property type="evidence" value="ECO:0007669"/>
    <property type="project" value="TreeGrafter"/>
</dbReference>
<dbReference type="InterPro" id="IPR036736">
    <property type="entry name" value="ACP-like_sf"/>
</dbReference>
<dbReference type="PANTHER" id="PTHR45527">
    <property type="entry name" value="NONRIBOSOMAL PEPTIDE SYNTHETASE"/>
    <property type="match status" value="1"/>
</dbReference>
<reference evidence="6 7" key="1">
    <citation type="submission" date="2017-07" db="EMBL/GenBank/DDBJ databases">
        <title>The genome sequence of Paludifilum halophilum highlights mechanisms for microbial adaptation to high salt environemnts.</title>
        <authorList>
            <person name="Belbahri L."/>
        </authorList>
    </citation>
    <scope>NUCLEOTIDE SEQUENCE [LARGE SCALE GENOMIC DNA]</scope>
    <source>
        <strain evidence="6 7">DSM 102817</strain>
    </source>
</reference>
<dbReference type="GO" id="GO:0043041">
    <property type="term" value="P:amino acid activation for nonribosomal peptide biosynthetic process"/>
    <property type="evidence" value="ECO:0007669"/>
    <property type="project" value="TreeGrafter"/>
</dbReference>
<dbReference type="FunFam" id="3.40.50.980:FF:000001">
    <property type="entry name" value="Non-ribosomal peptide synthetase"/>
    <property type="match status" value="1"/>
</dbReference>
<dbReference type="NCBIfam" id="TIGR01733">
    <property type="entry name" value="AA-adenyl-dom"/>
    <property type="match status" value="1"/>
</dbReference>
<name>A0A235B9W4_9BACL</name>
<dbReference type="SUPFAM" id="SSF52777">
    <property type="entry name" value="CoA-dependent acyltransferases"/>
    <property type="match status" value="1"/>
</dbReference>
<dbReference type="OrthoDB" id="9765680at2"/>
<dbReference type="SMART" id="SM00823">
    <property type="entry name" value="PKS_PP"/>
    <property type="match status" value="1"/>
</dbReference>
<dbReference type="InterPro" id="IPR025110">
    <property type="entry name" value="AMP-bd_C"/>
</dbReference>
<evidence type="ECO:0000256" key="3">
    <source>
        <dbReference type="ARBA" id="ARBA00022450"/>
    </source>
</evidence>
<evidence type="ECO:0000313" key="6">
    <source>
        <dbReference type="EMBL" id="OYD09084.1"/>
    </source>
</evidence>
<dbReference type="InterPro" id="IPR000873">
    <property type="entry name" value="AMP-dep_synth/lig_dom"/>
</dbReference>
<evidence type="ECO:0000259" key="5">
    <source>
        <dbReference type="PROSITE" id="PS50075"/>
    </source>
</evidence>
<dbReference type="Pfam" id="PF13193">
    <property type="entry name" value="AMP-binding_C"/>
    <property type="match status" value="1"/>
</dbReference>
<dbReference type="AlphaFoldDB" id="A0A235B9W4"/>
<evidence type="ECO:0000256" key="4">
    <source>
        <dbReference type="ARBA" id="ARBA00022553"/>
    </source>
</evidence>
<dbReference type="RefSeq" id="WP_094263433.1">
    <property type="nucleotide sequence ID" value="NZ_NOWF01000002.1"/>
</dbReference>
<feature type="domain" description="Carrier" evidence="5">
    <location>
        <begin position="804"/>
        <end position="881"/>
    </location>
</feature>
<dbReference type="Gene3D" id="1.10.1200.10">
    <property type="entry name" value="ACP-like"/>
    <property type="match status" value="1"/>
</dbReference>
<sequence length="915" mass="102660">MQREITRDQLWIAADQKKKEREYWLEKLSGEWRKSRIPYDKKGRGEAPEREALSLRFSGETQAGLLKLANGSDLRLYLVLLAGVFLLLKKYTRHTDLIVGTPILRQEQSEGLINTILPLRTEIGETTTFKELLPRLGQTFQEAVENQSYPMEILAEQLGRAKPEEESPLFDTALLLENLQEEHYLESARPSLLFSLVRREDSVEGALTWNPACFERATVQQLADHYRFLIEQALHNLDEPVAALQVLSDAERRKIAYQFNPSDVPYPKEKTLPELFEAQAAGKPGADAVVCGDVRYTYGELNAKADRLASVLRAKGVGRDQVVGLMVERSAEIIVGIWGILKAGGAYLPMDSKHPEERISYMLKDSEALLCLTDSATEARIQGDWETLRLDAKLPNASIQENPPFHSSAKDLAYVLYTSGTTGKPKGVMVEHRNVHNLVHGLYERVYKRYGEGLNVSMLSTHVFDASVQQMFPALLLGHTLHIVPDEVKVDGRRLLSFYKENEIHISDGTPSHLRLLLETLGEKKVETGSLKHFLVGGEALPQQVAEKFRQRFEPVEPTITNAYGPTECCVQSTSYDIDPEMGEKYQTVPIGRPMPNESIYILGEHGELLPIGVPGELCISGDGVSRGYLKRPELTAEKFVDNPFLPGERLYCTGDIARWSADGQIEYMGRLDQQVQISGHRIELEEIENTLRNFRYPMTEEGSIGAGTDEMDDRPDSSPFRDVVVVDRADEQGDNYLCAYIVADGGIDTNEIRGFLGWHLPDYMIPAYFVQLDNIPLTVSGKLDRQALPDPKKSVHAGSGYVAPRNEVEQTLVGLWSEVLGLSPDQIGIHDHFFDLGGSSFKVVQFANKMKEEMGREVPVVHLFRYTTISSIAKYLQGDGDAEKELDQVDERTEDALNSLEETMQLLGGSDHDR</sequence>
<dbReference type="FunFam" id="1.10.1200.10:FF:000005">
    <property type="entry name" value="Nonribosomal peptide synthetase 1"/>
    <property type="match status" value="1"/>
</dbReference>
<evidence type="ECO:0000313" key="7">
    <source>
        <dbReference type="Proteomes" id="UP000215459"/>
    </source>
</evidence>
<dbReference type="PRINTS" id="PR00154">
    <property type="entry name" value="AMPBINDING"/>
</dbReference>
<comment type="similarity">
    <text evidence="2">Belongs to the ATP-dependent AMP-binding enzyme family.</text>
</comment>
<dbReference type="InterPro" id="IPR001242">
    <property type="entry name" value="Condensation_dom"/>
</dbReference>
<dbReference type="Gene3D" id="3.30.300.30">
    <property type="match status" value="1"/>
</dbReference>
<dbReference type="Pfam" id="PF00668">
    <property type="entry name" value="Condensation"/>
    <property type="match status" value="1"/>
</dbReference>
<dbReference type="SUPFAM" id="SSF56801">
    <property type="entry name" value="Acetyl-CoA synthetase-like"/>
    <property type="match status" value="1"/>
</dbReference>
<dbReference type="GO" id="GO:0003824">
    <property type="term" value="F:catalytic activity"/>
    <property type="evidence" value="ECO:0007669"/>
    <property type="project" value="InterPro"/>
</dbReference>
<comment type="cofactor">
    <cofactor evidence="1">
        <name>pantetheine 4'-phosphate</name>
        <dbReference type="ChEBI" id="CHEBI:47942"/>
    </cofactor>
</comment>
<dbReference type="Gene3D" id="3.40.50.980">
    <property type="match status" value="2"/>
</dbReference>
<dbReference type="InterPro" id="IPR045851">
    <property type="entry name" value="AMP-bd_C_sf"/>
</dbReference>
<dbReference type="SMART" id="SM01294">
    <property type="entry name" value="PKS_PP_betabranch"/>
    <property type="match status" value="1"/>
</dbReference>
<comment type="caution">
    <text evidence="6">The sequence shown here is derived from an EMBL/GenBank/DDBJ whole genome shotgun (WGS) entry which is preliminary data.</text>
</comment>
<dbReference type="Pfam" id="PF00501">
    <property type="entry name" value="AMP-binding"/>
    <property type="match status" value="1"/>
</dbReference>
<dbReference type="Proteomes" id="UP000215459">
    <property type="component" value="Unassembled WGS sequence"/>
</dbReference>
<dbReference type="FunFam" id="2.30.38.10:FF:000001">
    <property type="entry name" value="Non-ribosomal peptide synthetase PvdI"/>
    <property type="match status" value="1"/>
</dbReference>
<evidence type="ECO:0000256" key="2">
    <source>
        <dbReference type="ARBA" id="ARBA00006432"/>
    </source>
</evidence>
<dbReference type="Gene3D" id="3.30.559.30">
    <property type="entry name" value="Nonribosomal peptide synthetase, condensation domain"/>
    <property type="match status" value="1"/>
</dbReference>
<keyword evidence="3" id="KW-0596">Phosphopantetheine</keyword>